<name>A0ABY3MWL1_9GAMM</name>
<dbReference type="PANTHER" id="PTHR43708:SF3">
    <property type="entry name" value="OXIDOREDUCTASE"/>
    <property type="match status" value="1"/>
</dbReference>
<dbReference type="EMBL" id="PJAI02000009">
    <property type="protein sequence ID" value="TYK65600.1"/>
    <property type="molecule type" value="Genomic_DNA"/>
</dbReference>
<dbReference type="InterPro" id="IPR055170">
    <property type="entry name" value="GFO_IDH_MocA-like_dom"/>
</dbReference>
<evidence type="ECO:0000256" key="1">
    <source>
        <dbReference type="ARBA" id="ARBA00022729"/>
    </source>
</evidence>
<dbReference type="Gene3D" id="3.40.50.720">
    <property type="entry name" value="NAD(P)-binding Rossmann-like Domain"/>
    <property type="match status" value="1"/>
</dbReference>
<organism evidence="4 5">
    <name type="scientific">Colwellia echini</name>
    <dbReference type="NCBI Taxonomy" id="1982103"/>
    <lineage>
        <taxon>Bacteria</taxon>
        <taxon>Pseudomonadati</taxon>
        <taxon>Pseudomonadota</taxon>
        <taxon>Gammaproteobacteria</taxon>
        <taxon>Alteromonadales</taxon>
        <taxon>Colwelliaceae</taxon>
        <taxon>Colwellia</taxon>
    </lineage>
</organism>
<dbReference type="InterPro" id="IPR036291">
    <property type="entry name" value="NAD(P)-bd_dom_sf"/>
</dbReference>
<protein>
    <submittedName>
        <fullName evidence="4">Gfo/Idh/MocA family oxidoreductase</fullName>
    </submittedName>
</protein>
<gene>
    <name evidence="4" type="ORF">CWS31_009560</name>
</gene>
<dbReference type="RefSeq" id="WP_101344122.1">
    <property type="nucleotide sequence ID" value="NZ_PJAI02000009.1"/>
</dbReference>
<comment type="caution">
    <text evidence="4">The sequence shown here is derived from an EMBL/GenBank/DDBJ whole genome shotgun (WGS) entry which is preliminary data.</text>
</comment>
<dbReference type="Proteomes" id="UP000815846">
    <property type="component" value="Unassembled WGS sequence"/>
</dbReference>
<dbReference type="InterPro" id="IPR051317">
    <property type="entry name" value="Gfo/Idh/MocA_oxidoreduct"/>
</dbReference>
<keyword evidence="5" id="KW-1185">Reference proteome</keyword>
<dbReference type="Gene3D" id="3.30.360.10">
    <property type="entry name" value="Dihydrodipicolinate Reductase, domain 2"/>
    <property type="match status" value="1"/>
</dbReference>
<dbReference type="Pfam" id="PF22725">
    <property type="entry name" value="GFO_IDH_MocA_C3"/>
    <property type="match status" value="1"/>
</dbReference>
<sequence>MLPDKKPLKLAFIGGGEDSAVGYVHFSASQLDNCFEVVAGAFSRSSKSNELTAQRWNINSERLYTCWKTLIQQEADNVDAFVLLTPTPDHLAMLTTLLDKNLAIICEKSLVGGPKEIALLKQHYQADKHFLAVTFNYSGYAMVRELKHKIANGELGAIQKIHLEMPQEGFRRPPDIAGQAATPQPWRLCDGELPTICLDLGVHLHHLSSFLLNIEPNETIAEFSNHSQYPELIDDIQMLLKYPNNIKGSMWMSKTAIGHRNGLKIRVYGDQGSALWYQLNPDELELSFNDGRREILDRASQCHHAGKFIYNRMKPGHPTGFVEAFANLYRDIATSLHTFKSNKKIQSPYVFSVEHAADGLNLFKAAKESTLSSQWQKVK</sequence>
<feature type="domain" description="Gfo/Idh/MocA-like oxidoreductase N-terminal" evidence="2">
    <location>
        <begin position="9"/>
        <end position="132"/>
    </location>
</feature>
<evidence type="ECO:0000313" key="5">
    <source>
        <dbReference type="Proteomes" id="UP000815846"/>
    </source>
</evidence>
<keyword evidence="1" id="KW-0732">Signal</keyword>
<dbReference type="Pfam" id="PF01408">
    <property type="entry name" value="GFO_IDH_MocA"/>
    <property type="match status" value="1"/>
</dbReference>
<dbReference type="InterPro" id="IPR000683">
    <property type="entry name" value="Gfo/Idh/MocA-like_OxRdtase_N"/>
</dbReference>
<dbReference type="PANTHER" id="PTHR43708">
    <property type="entry name" value="CONSERVED EXPRESSED OXIDOREDUCTASE (EUROFUNG)"/>
    <property type="match status" value="1"/>
</dbReference>
<reference evidence="4 5" key="1">
    <citation type="submission" date="2019-08" db="EMBL/GenBank/DDBJ databases">
        <title>Microbe sample from Colwellia echini.</title>
        <authorList>
            <person name="Christiansen L."/>
            <person name="Pathiraja D."/>
            <person name="Schultz-Johansen M."/>
            <person name="Choi I.-G."/>
            <person name="Stougaard P."/>
        </authorList>
    </citation>
    <scope>NUCLEOTIDE SEQUENCE [LARGE SCALE GENOMIC DNA]</scope>
    <source>
        <strain evidence="4 5">A3</strain>
    </source>
</reference>
<evidence type="ECO:0000259" key="2">
    <source>
        <dbReference type="Pfam" id="PF01408"/>
    </source>
</evidence>
<evidence type="ECO:0000313" key="4">
    <source>
        <dbReference type="EMBL" id="TYK65600.1"/>
    </source>
</evidence>
<evidence type="ECO:0000259" key="3">
    <source>
        <dbReference type="Pfam" id="PF22725"/>
    </source>
</evidence>
<feature type="domain" description="GFO/IDH/MocA-like oxidoreductase" evidence="3">
    <location>
        <begin position="143"/>
        <end position="274"/>
    </location>
</feature>
<dbReference type="SUPFAM" id="SSF51735">
    <property type="entry name" value="NAD(P)-binding Rossmann-fold domains"/>
    <property type="match status" value="1"/>
</dbReference>
<dbReference type="SUPFAM" id="SSF55347">
    <property type="entry name" value="Glyceraldehyde-3-phosphate dehydrogenase-like, C-terminal domain"/>
    <property type="match status" value="1"/>
</dbReference>
<accession>A0ABY3MWL1</accession>
<proteinExistence type="predicted"/>